<keyword evidence="2" id="KW-0805">Transcription regulation</keyword>
<dbReference type="PROSITE" id="PS50931">
    <property type="entry name" value="HTH_LYSR"/>
    <property type="match status" value="1"/>
</dbReference>
<proteinExistence type="inferred from homology"/>
<dbReference type="AlphaFoldDB" id="A0A521AMZ5"/>
<evidence type="ECO:0000256" key="1">
    <source>
        <dbReference type="ARBA" id="ARBA00009437"/>
    </source>
</evidence>
<dbReference type="SUPFAM" id="SSF53850">
    <property type="entry name" value="Periplasmic binding protein-like II"/>
    <property type="match status" value="1"/>
</dbReference>
<dbReference type="SUPFAM" id="SSF46785">
    <property type="entry name" value="Winged helix' DNA-binding domain"/>
    <property type="match status" value="1"/>
</dbReference>
<evidence type="ECO:0000313" key="6">
    <source>
        <dbReference type="EMBL" id="SMO36020.1"/>
    </source>
</evidence>
<dbReference type="RefSeq" id="WP_142491568.1">
    <property type="nucleotide sequence ID" value="NZ_FXTO01000001.1"/>
</dbReference>
<dbReference type="InterPro" id="IPR036390">
    <property type="entry name" value="WH_DNA-bd_sf"/>
</dbReference>
<dbReference type="InterPro" id="IPR005119">
    <property type="entry name" value="LysR_subst-bd"/>
</dbReference>
<organism evidence="6 7">
    <name type="scientific">Thalassovita litoralis</name>
    <dbReference type="NCBI Taxonomy" id="1010611"/>
    <lineage>
        <taxon>Bacteria</taxon>
        <taxon>Pseudomonadati</taxon>
        <taxon>Pseudomonadota</taxon>
        <taxon>Alphaproteobacteria</taxon>
        <taxon>Rhodobacterales</taxon>
        <taxon>Roseobacteraceae</taxon>
        <taxon>Thalassovita</taxon>
    </lineage>
</organism>
<dbReference type="InterPro" id="IPR000847">
    <property type="entry name" value="LysR_HTH_N"/>
</dbReference>
<dbReference type="PANTHER" id="PTHR30419">
    <property type="entry name" value="HTH-TYPE TRANSCRIPTIONAL REGULATOR YBHD"/>
    <property type="match status" value="1"/>
</dbReference>
<dbReference type="Pfam" id="PF00126">
    <property type="entry name" value="HTH_1"/>
    <property type="match status" value="1"/>
</dbReference>
<evidence type="ECO:0000259" key="5">
    <source>
        <dbReference type="PROSITE" id="PS50931"/>
    </source>
</evidence>
<dbReference type="EMBL" id="FXTO01000001">
    <property type="protein sequence ID" value="SMO36020.1"/>
    <property type="molecule type" value="Genomic_DNA"/>
</dbReference>
<dbReference type="PANTHER" id="PTHR30419:SF31">
    <property type="entry name" value="BLR3139 PROTEIN"/>
    <property type="match status" value="1"/>
</dbReference>
<name>A0A521AMZ5_9RHOB</name>
<dbReference type="Pfam" id="PF03466">
    <property type="entry name" value="LysR_substrate"/>
    <property type="match status" value="1"/>
</dbReference>
<dbReference type="Gene3D" id="3.40.190.290">
    <property type="match status" value="1"/>
</dbReference>
<sequence>MIGKLEMLIALAKERHFGRAAETLGITQPTLSTGIKQLEEHLGVKLVLRGSRFGGLTPEGERALELARGIVRETRRLQDEMRFSRKGLSGQIRLAVIPTALTWASGLATRFNAAHPNVGFLILSRTSAEVLEMIGNLEVDAGISYLDNEPLGRMAVQPLYREKYTLVCHKNHALAGRDSVHWRDLAGLNLCLLSPDMQNRRIINRNFHDAGLTPNAMIESNSTVVLVSNVVSGDWVTVLPTDLARFLSTGHPLRMVPLDGGVTAHSVGLLAPHQEPQTPVLAALYQAARGLAE</sequence>
<feature type="domain" description="HTH lysR-type" evidence="5">
    <location>
        <begin position="1"/>
        <end position="57"/>
    </location>
</feature>
<evidence type="ECO:0000256" key="3">
    <source>
        <dbReference type="ARBA" id="ARBA00023125"/>
    </source>
</evidence>
<evidence type="ECO:0000256" key="4">
    <source>
        <dbReference type="ARBA" id="ARBA00023163"/>
    </source>
</evidence>
<keyword evidence="7" id="KW-1185">Reference proteome</keyword>
<dbReference type="GO" id="GO:0003700">
    <property type="term" value="F:DNA-binding transcription factor activity"/>
    <property type="evidence" value="ECO:0007669"/>
    <property type="project" value="InterPro"/>
</dbReference>
<reference evidence="6 7" key="1">
    <citation type="submission" date="2017-05" db="EMBL/GenBank/DDBJ databases">
        <authorList>
            <person name="Varghese N."/>
            <person name="Submissions S."/>
        </authorList>
    </citation>
    <scope>NUCLEOTIDE SEQUENCE [LARGE SCALE GENOMIC DNA]</scope>
    <source>
        <strain evidence="6 7">DSM 29506</strain>
    </source>
</reference>
<dbReference type="Proteomes" id="UP000316030">
    <property type="component" value="Unassembled WGS sequence"/>
</dbReference>
<dbReference type="GO" id="GO:0005829">
    <property type="term" value="C:cytosol"/>
    <property type="evidence" value="ECO:0007669"/>
    <property type="project" value="TreeGrafter"/>
</dbReference>
<dbReference type="InterPro" id="IPR050950">
    <property type="entry name" value="HTH-type_LysR_regulators"/>
</dbReference>
<gene>
    <name evidence="6" type="ORF">SAMN06265173_101262</name>
</gene>
<evidence type="ECO:0000313" key="7">
    <source>
        <dbReference type="Proteomes" id="UP000316030"/>
    </source>
</evidence>
<accession>A0A521AMZ5</accession>
<dbReference type="PRINTS" id="PR00039">
    <property type="entry name" value="HTHLYSR"/>
</dbReference>
<dbReference type="GO" id="GO:0003677">
    <property type="term" value="F:DNA binding"/>
    <property type="evidence" value="ECO:0007669"/>
    <property type="project" value="UniProtKB-KW"/>
</dbReference>
<dbReference type="OrthoDB" id="9815174at2"/>
<evidence type="ECO:0000256" key="2">
    <source>
        <dbReference type="ARBA" id="ARBA00023015"/>
    </source>
</evidence>
<dbReference type="CDD" id="cd05466">
    <property type="entry name" value="PBP2_LTTR_substrate"/>
    <property type="match status" value="1"/>
</dbReference>
<dbReference type="InterPro" id="IPR036388">
    <property type="entry name" value="WH-like_DNA-bd_sf"/>
</dbReference>
<protein>
    <submittedName>
        <fullName evidence="6">DNA-binding transcriptional regulator, LysR family</fullName>
    </submittedName>
</protein>
<dbReference type="FunFam" id="1.10.10.10:FF:000001">
    <property type="entry name" value="LysR family transcriptional regulator"/>
    <property type="match status" value="1"/>
</dbReference>
<keyword evidence="3 6" id="KW-0238">DNA-binding</keyword>
<comment type="similarity">
    <text evidence="1">Belongs to the LysR transcriptional regulatory family.</text>
</comment>
<keyword evidence="4" id="KW-0804">Transcription</keyword>
<dbReference type="Gene3D" id="1.10.10.10">
    <property type="entry name" value="Winged helix-like DNA-binding domain superfamily/Winged helix DNA-binding domain"/>
    <property type="match status" value="1"/>
</dbReference>